<evidence type="ECO:0000313" key="5">
    <source>
        <dbReference type="Proteomes" id="UP001143400"/>
    </source>
</evidence>
<feature type="region of interest" description="Disordered" evidence="1">
    <location>
        <begin position="68"/>
        <end position="89"/>
    </location>
</feature>
<reference evidence="2" key="1">
    <citation type="journal article" date="2014" name="Int. J. Syst. Evol. Microbiol.">
        <title>Complete genome sequence of Corynebacterium casei LMG S-19264T (=DSM 44701T), isolated from a smear-ripened cheese.</title>
        <authorList>
            <consortium name="US DOE Joint Genome Institute (JGI-PGF)"/>
            <person name="Walter F."/>
            <person name="Albersmeier A."/>
            <person name="Kalinowski J."/>
            <person name="Ruckert C."/>
        </authorList>
    </citation>
    <scope>NUCLEOTIDE SEQUENCE</scope>
    <source>
        <strain evidence="2">VKM B-1606</strain>
    </source>
</reference>
<dbReference type="EMBL" id="JAFBCY010000002">
    <property type="protein sequence ID" value="MBM7851186.1"/>
    <property type="molecule type" value="Genomic_DNA"/>
</dbReference>
<name>A0A9W6IPQ3_9HYPH</name>
<dbReference type="Proteomes" id="UP000758856">
    <property type="component" value="Unassembled WGS sequence"/>
</dbReference>
<dbReference type="AlphaFoldDB" id="A0A9W6IPQ3"/>
<comment type="caution">
    <text evidence="2">The sequence shown here is derived from an EMBL/GenBank/DDBJ whole genome shotgun (WGS) entry which is preliminary data.</text>
</comment>
<reference evidence="3 4" key="2">
    <citation type="submission" date="2021-01" db="EMBL/GenBank/DDBJ databases">
        <title>Genomic Encyclopedia of Type Strains, Phase IV (KMG-IV): sequencing the most valuable type-strain genomes for metagenomic binning, comparative biology and taxonomic classification.</title>
        <authorList>
            <person name="Goeker M."/>
        </authorList>
    </citation>
    <scope>NUCLEOTIDE SEQUENCE [LARGE SCALE GENOMIC DNA]</scope>
    <source>
        <strain evidence="3 4">DSM 6130</strain>
    </source>
</reference>
<evidence type="ECO:0000313" key="3">
    <source>
        <dbReference type="EMBL" id="MBM7851186.1"/>
    </source>
</evidence>
<dbReference type="Pfam" id="PF07704">
    <property type="entry name" value="PSK_trans_fac"/>
    <property type="match status" value="1"/>
</dbReference>
<dbReference type="RefSeq" id="WP_204949593.1">
    <property type="nucleotide sequence ID" value="NZ_BSFF01000001.1"/>
</dbReference>
<reference evidence="2" key="3">
    <citation type="submission" date="2023-01" db="EMBL/GenBank/DDBJ databases">
        <authorList>
            <person name="Sun Q."/>
            <person name="Evtushenko L."/>
        </authorList>
    </citation>
    <scope>NUCLEOTIDE SEQUENCE</scope>
    <source>
        <strain evidence="2">VKM B-1606</strain>
    </source>
</reference>
<keyword evidence="4" id="KW-1185">Reference proteome</keyword>
<sequence length="89" mass="9938">MGRQLNVRNDEAYELAHIIARRVGRPVTDVVRDALRVYGETLPAVDGMTPTQLQRYESLRALAKRTAAQALPGATSDHDDLYDEYGLPK</sequence>
<dbReference type="EMBL" id="BSFF01000001">
    <property type="protein sequence ID" value="GLK54243.1"/>
    <property type="molecule type" value="Genomic_DNA"/>
</dbReference>
<evidence type="ECO:0000313" key="4">
    <source>
        <dbReference type="Proteomes" id="UP000758856"/>
    </source>
</evidence>
<organism evidence="2 5">
    <name type="scientific">Methylopila capsulata</name>
    <dbReference type="NCBI Taxonomy" id="61654"/>
    <lineage>
        <taxon>Bacteria</taxon>
        <taxon>Pseudomonadati</taxon>
        <taxon>Pseudomonadota</taxon>
        <taxon>Alphaproteobacteria</taxon>
        <taxon>Hyphomicrobiales</taxon>
        <taxon>Methylopilaceae</taxon>
        <taxon>Methylopila</taxon>
    </lineage>
</organism>
<evidence type="ECO:0008006" key="6">
    <source>
        <dbReference type="Google" id="ProtNLM"/>
    </source>
</evidence>
<accession>A0A9W6IPQ3</accession>
<gene>
    <name evidence="2" type="ORF">GCM10008170_02620</name>
    <name evidence="3" type="ORF">JOD31_001411</name>
</gene>
<dbReference type="Proteomes" id="UP001143400">
    <property type="component" value="Unassembled WGS sequence"/>
</dbReference>
<dbReference type="InterPro" id="IPR011660">
    <property type="entry name" value="VapB-like"/>
</dbReference>
<evidence type="ECO:0000313" key="2">
    <source>
        <dbReference type="EMBL" id="GLK54243.1"/>
    </source>
</evidence>
<protein>
    <recommendedName>
        <fullName evidence="6">Transcription factor</fullName>
    </recommendedName>
</protein>
<evidence type="ECO:0000256" key="1">
    <source>
        <dbReference type="SAM" id="MobiDB-lite"/>
    </source>
</evidence>
<proteinExistence type="predicted"/>